<dbReference type="Pfam" id="PF16561">
    <property type="entry name" value="AMPK1_CBM"/>
    <property type="match status" value="1"/>
</dbReference>
<dbReference type="STRING" id="669874.A0A1E4TQJ6"/>
<organism evidence="4 5">
    <name type="scientific">Pachysolen tannophilus NRRL Y-2460</name>
    <dbReference type="NCBI Taxonomy" id="669874"/>
    <lineage>
        <taxon>Eukaryota</taxon>
        <taxon>Fungi</taxon>
        <taxon>Dikarya</taxon>
        <taxon>Ascomycota</taxon>
        <taxon>Saccharomycotina</taxon>
        <taxon>Pichiomycetes</taxon>
        <taxon>Pachysolenaceae</taxon>
        <taxon>Pachysolen</taxon>
    </lineage>
</organism>
<feature type="compositionally biased region" description="Polar residues" evidence="2">
    <location>
        <begin position="1"/>
        <end position="10"/>
    </location>
</feature>
<dbReference type="SUPFAM" id="SSF160219">
    <property type="entry name" value="AMPKBI-like"/>
    <property type="match status" value="1"/>
</dbReference>
<gene>
    <name evidence="4" type="ORF">PACTADRAFT_51749</name>
</gene>
<reference evidence="5" key="1">
    <citation type="submission" date="2016-05" db="EMBL/GenBank/DDBJ databases">
        <title>Comparative genomics of biotechnologically important yeasts.</title>
        <authorList>
            <consortium name="DOE Joint Genome Institute"/>
            <person name="Riley R."/>
            <person name="Haridas S."/>
            <person name="Wolfe K.H."/>
            <person name="Lopes M.R."/>
            <person name="Hittinger C.T."/>
            <person name="Goker M."/>
            <person name="Salamov A."/>
            <person name="Wisecaver J."/>
            <person name="Long T.M."/>
            <person name="Aerts A.L."/>
            <person name="Barry K."/>
            <person name="Choi C."/>
            <person name="Clum A."/>
            <person name="Coughlan A.Y."/>
            <person name="Deshpande S."/>
            <person name="Douglass A.P."/>
            <person name="Hanson S.J."/>
            <person name="Klenk H.-P."/>
            <person name="Labutti K."/>
            <person name="Lapidus A."/>
            <person name="Lindquist E."/>
            <person name="Lipzen A."/>
            <person name="Meier-Kolthoff J.P."/>
            <person name="Ohm R.A."/>
            <person name="Otillar R.P."/>
            <person name="Pangilinan J."/>
            <person name="Peng Y."/>
            <person name="Rokas A."/>
            <person name="Rosa C.A."/>
            <person name="Scheuner C."/>
            <person name="Sibirny A.A."/>
            <person name="Slot J.C."/>
            <person name="Stielow J.B."/>
            <person name="Sun H."/>
            <person name="Kurtzman C.P."/>
            <person name="Blackwell M."/>
            <person name="Grigoriev I.V."/>
            <person name="Jeffries T.W."/>
        </authorList>
    </citation>
    <scope>NUCLEOTIDE SEQUENCE [LARGE SCALE GENOMIC DNA]</scope>
    <source>
        <strain evidence="5">NRRL Y-2460</strain>
    </source>
</reference>
<dbReference type="SMART" id="SM01010">
    <property type="entry name" value="AMPKBI"/>
    <property type="match status" value="1"/>
</dbReference>
<dbReference type="InterPro" id="IPR014756">
    <property type="entry name" value="Ig_E-set"/>
</dbReference>
<accession>A0A1E4TQJ6</accession>
<protein>
    <recommendedName>
        <fullName evidence="3">Association with the SNF1 complex (ASC) domain-containing protein</fullName>
    </recommendedName>
</protein>
<dbReference type="InterPro" id="IPR013783">
    <property type="entry name" value="Ig-like_fold"/>
</dbReference>
<dbReference type="GO" id="GO:0005737">
    <property type="term" value="C:cytoplasm"/>
    <property type="evidence" value="ECO:0007669"/>
    <property type="project" value="TreeGrafter"/>
</dbReference>
<dbReference type="EMBL" id="KV454017">
    <property type="protein sequence ID" value="ODV94014.1"/>
    <property type="molecule type" value="Genomic_DNA"/>
</dbReference>
<sequence>MGNNTSSPMRNTAGRRHSTKLSNKINMKVIHGNSINIRKRSTPTVSGVNKVEVNGEFSDSISTKISPSELTSVNTDHDSIRTDRERTYSQGTNDLSMSTTITSDSSFSGTSSLENYNNTLNSALQPATDLGITNRSLDEQKIQITHSNKNVDNTIKEESDNNDSFKIRRPNMIRSATDTELIPVLIKWKGDGSEKDVYIVGDFTNWNKKLKLVKSVQDQNQLAKNKQLISDGLSQLSMNENDYEIVLNLTTGVHKAQFLVNNEIKISDSLPMATDNEGTIVNWFEVYKKANIMNDGNDQTISNDALAKSGITSEIGNPVQDDKLNEKLIIEAGVVEQQRLIKKTQSLDAVSKKRDRDISPMNPIVSSSPMHSGDVSPSISSGRSRVTSPSPSKISQNKNFPYSMNQRHFSSQSTNSQSTYYKHNNSSNNSVSTYLPTKIPKKILEYTTELPELYYDQEFMYPYSFYTDDHGNTCFDDTAPIDYDDYLSNNLQLTPPPALPAYLDSLLINDGYHSSKNNKLNDLNVDKYSALNYSGLDNVPNHVILNHLMTTNIKHNVMVVGVINRYEGKFIYQALFSPVD</sequence>
<dbReference type="GO" id="GO:0005634">
    <property type="term" value="C:nucleus"/>
    <property type="evidence" value="ECO:0007669"/>
    <property type="project" value="TreeGrafter"/>
</dbReference>
<dbReference type="InterPro" id="IPR032640">
    <property type="entry name" value="AMPK1_CBM"/>
</dbReference>
<feature type="compositionally biased region" description="Polar residues" evidence="2">
    <location>
        <begin position="364"/>
        <end position="400"/>
    </location>
</feature>
<dbReference type="GO" id="GO:0031588">
    <property type="term" value="C:nucleotide-activated protein kinase complex"/>
    <property type="evidence" value="ECO:0007669"/>
    <property type="project" value="TreeGrafter"/>
</dbReference>
<dbReference type="CDD" id="cd02859">
    <property type="entry name" value="E_set_AMPKbeta_like_N"/>
    <property type="match status" value="1"/>
</dbReference>
<dbReference type="Pfam" id="PF04739">
    <property type="entry name" value="AMPKBI"/>
    <property type="match status" value="1"/>
</dbReference>
<name>A0A1E4TQJ6_PACTA</name>
<dbReference type="AlphaFoldDB" id="A0A1E4TQJ6"/>
<dbReference type="InterPro" id="IPR050827">
    <property type="entry name" value="CRP1_MDG1_kinase"/>
</dbReference>
<dbReference type="GO" id="GO:0019901">
    <property type="term" value="F:protein kinase binding"/>
    <property type="evidence" value="ECO:0007669"/>
    <property type="project" value="TreeGrafter"/>
</dbReference>
<evidence type="ECO:0000313" key="4">
    <source>
        <dbReference type="EMBL" id="ODV94014.1"/>
    </source>
</evidence>
<feature type="region of interest" description="Disordered" evidence="2">
    <location>
        <begin position="1"/>
        <end position="21"/>
    </location>
</feature>
<comment type="similarity">
    <text evidence="1">Belongs to the 5'-AMP-activated protein kinase beta subunit family.</text>
</comment>
<dbReference type="PANTHER" id="PTHR10343">
    <property type="entry name" value="5'-AMP-ACTIVATED PROTEIN KINASE , BETA SUBUNIT"/>
    <property type="match status" value="1"/>
</dbReference>
<evidence type="ECO:0000259" key="3">
    <source>
        <dbReference type="SMART" id="SM01010"/>
    </source>
</evidence>
<dbReference type="InterPro" id="IPR037256">
    <property type="entry name" value="ASC_dom_sf"/>
</dbReference>
<feature type="region of interest" description="Disordered" evidence="2">
    <location>
        <begin position="348"/>
        <end position="400"/>
    </location>
</feature>
<evidence type="ECO:0000256" key="1">
    <source>
        <dbReference type="ARBA" id="ARBA00010926"/>
    </source>
</evidence>
<dbReference type="OrthoDB" id="531008at2759"/>
<evidence type="ECO:0000313" key="5">
    <source>
        <dbReference type="Proteomes" id="UP000094236"/>
    </source>
</evidence>
<feature type="domain" description="Association with the SNF1 complex (ASC)" evidence="3">
    <location>
        <begin position="440"/>
        <end position="579"/>
    </location>
</feature>
<keyword evidence="5" id="KW-1185">Reference proteome</keyword>
<dbReference type="InterPro" id="IPR006828">
    <property type="entry name" value="ASC_dom"/>
</dbReference>
<dbReference type="SUPFAM" id="SSF81296">
    <property type="entry name" value="E set domains"/>
    <property type="match status" value="1"/>
</dbReference>
<proteinExistence type="inferred from homology"/>
<dbReference type="Gene3D" id="2.60.40.10">
    <property type="entry name" value="Immunoglobulins"/>
    <property type="match status" value="1"/>
</dbReference>
<dbReference type="GO" id="GO:0007165">
    <property type="term" value="P:signal transduction"/>
    <property type="evidence" value="ECO:0007669"/>
    <property type="project" value="TreeGrafter"/>
</dbReference>
<dbReference type="Proteomes" id="UP000094236">
    <property type="component" value="Unassembled WGS sequence"/>
</dbReference>
<dbReference type="PANTHER" id="PTHR10343:SF84">
    <property type="entry name" value="5'-AMP-ACTIVATED PROTEIN KINASE SUBUNIT BETA-1"/>
    <property type="match status" value="1"/>
</dbReference>
<dbReference type="Gene3D" id="6.20.250.60">
    <property type="match status" value="1"/>
</dbReference>
<evidence type="ECO:0000256" key="2">
    <source>
        <dbReference type="SAM" id="MobiDB-lite"/>
    </source>
</evidence>